<protein>
    <recommendedName>
        <fullName evidence="1">Potassium channel domain-containing protein</fullName>
    </recommendedName>
</protein>
<accession>A0A2V4APX7</accession>
<organism evidence="2 3">
    <name type="scientific">Prauserella muralis</name>
    <dbReference type="NCBI Taxonomy" id="588067"/>
    <lineage>
        <taxon>Bacteria</taxon>
        <taxon>Bacillati</taxon>
        <taxon>Actinomycetota</taxon>
        <taxon>Actinomycetes</taxon>
        <taxon>Pseudonocardiales</taxon>
        <taxon>Pseudonocardiaceae</taxon>
        <taxon>Prauserella</taxon>
    </lineage>
</organism>
<evidence type="ECO:0000313" key="2">
    <source>
        <dbReference type="EMBL" id="PXY22652.1"/>
    </source>
</evidence>
<comment type="caution">
    <text evidence="2">The sequence shown here is derived from an EMBL/GenBank/DDBJ whole genome shotgun (WGS) entry which is preliminary data.</text>
</comment>
<dbReference type="RefSeq" id="WP_112283253.1">
    <property type="nucleotide sequence ID" value="NZ_MASW01000005.1"/>
</dbReference>
<evidence type="ECO:0000259" key="1">
    <source>
        <dbReference type="Pfam" id="PF07885"/>
    </source>
</evidence>
<gene>
    <name evidence="2" type="ORF">BAY60_22805</name>
</gene>
<dbReference type="OrthoDB" id="8477930at2"/>
<dbReference type="Pfam" id="PF07885">
    <property type="entry name" value="Ion_trans_2"/>
    <property type="match status" value="1"/>
</dbReference>
<reference evidence="2 3" key="1">
    <citation type="submission" date="2016-07" db="EMBL/GenBank/DDBJ databases">
        <title>Draft genome sequence of Prauserella muralis DSM 45305, isolated from a mould-covered wall in an indoor environment.</title>
        <authorList>
            <person name="Ruckert C."/>
            <person name="Albersmeier A."/>
            <person name="Jiang C.-L."/>
            <person name="Jiang Y."/>
            <person name="Kalinowski J."/>
            <person name="Schneider O."/>
            <person name="Winkler A."/>
            <person name="Zotchev S.B."/>
        </authorList>
    </citation>
    <scope>NUCLEOTIDE SEQUENCE [LARGE SCALE GENOMIC DNA]</scope>
    <source>
        <strain evidence="2 3">DSM 45305</strain>
    </source>
</reference>
<dbReference type="Proteomes" id="UP000249915">
    <property type="component" value="Unassembled WGS sequence"/>
</dbReference>
<name>A0A2V4APX7_9PSEU</name>
<dbReference type="InterPro" id="IPR013099">
    <property type="entry name" value="K_chnl_dom"/>
</dbReference>
<dbReference type="SUPFAM" id="SSF81324">
    <property type="entry name" value="Voltage-gated potassium channels"/>
    <property type="match status" value="1"/>
</dbReference>
<sequence>MEWAVTAAGVLIVLAALRDVFHTLWYPSGRGRISTAVAALVWRTFQRLPLGPRLGALSGPLTMVVVVGTWAGLVLVGFALIYWPHLPEEFSYAPGLLPGRRGGFLDAFYLSLVTLCTLGFGDIVPTADWLRLVTPLEGLFGFGLLTAAVTWVLQVYPALRRRRALAHRLTLLHRSDTAAVLPELNVVVAAQLLDGLASDVTGALLDLSQYEVTYYFLETDEDTALYASVHYALRLAEQGGGDQRPDVRLAAAQLSGALADLARLIDREFLKVGGDPATVLGSYARDRARVPGRRPGGR</sequence>
<feature type="domain" description="Potassium channel" evidence="1">
    <location>
        <begin position="103"/>
        <end position="154"/>
    </location>
</feature>
<dbReference type="EMBL" id="MASW01000005">
    <property type="protein sequence ID" value="PXY22652.1"/>
    <property type="molecule type" value="Genomic_DNA"/>
</dbReference>
<dbReference type="Gene3D" id="1.10.287.70">
    <property type="match status" value="1"/>
</dbReference>
<dbReference type="AlphaFoldDB" id="A0A2V4APX7"/>
<proteinExistence type="predicted"/>
<evidence type="ECO:0000313" key="3">
    <source>
        <dbReference type="Proteomes" id="UP000249915"/>
    </source>
</evidence>
<keyword evidence="3" id="KW-1185">Reference proteome</keyword>